<dbReference type="EMBL" id="GFAC01000715">
    <property type="protein sequence ID" value="JAT98473.1"/>
    <property type="molecule type" value="mRNA"/>
</dbReference>
<dbReference type="InterPro" id="IPR053002">
    <property type="entry name" value="Metalloproteinase_M10B"/>
</dbReference>
<evidence type="ECO:0000313" key="1">
    <source>
        <dbReference type="EMBL" id="JAT98473.1"/>
    </source>
</evidence>
<protein>
    <submittedName>
        <fullName evidence="1">Putative zinc metalloproteinase</fullName>
    </submittedName>
</protein>
<dbReference type="AlphaFoldDB" id="A0A1E1XGV2"/>
<dbReference type="Pfam" id="PF12044">
    <property type="entry name" value="Metallopep"/>
    <property type="match status" value="1"/>
</dbReference>
<organism evidence="1">
    <name type="scientific">Amblyomma aureolatum</name>
    <dbReference type="NCBI Taxonomy" id="187763"/>
    <lineage>
        <taxon>Eukaryota</taxon>
        <taxon>Metazoa</taxon>
        <taxon>Ecdysozoa</taxon>
        <taxon>Arthropoda</taxon>
        <taxon>Chelicerata</taxon>
        <taxon>Arachnida</taxon>
        <taxon>Acari</taxon>
        <taxon>Parasitiformes</taxon>
        <taxon>Ixodida</taxon>
        <taxon>Ixodoidea</taxon>
        <taxon>Ixodidae</taxon>
        <taxon>Amblyomminae</taxon>
        <taxon>Amblyomma</taxon>
    </lineage>
</organism>
<sequence length="515" mass="56952">MACSVTNHRANSVVHYPLALLCGVWDIGDNPASVSVANLSSEFPDDFTSWPVVSGRFKVFVQLVHGRNDLLLKHGTAVESFSLFFEPVLCCQRCYIRLVYVTCCDAPQQGHFQGPENEDCSIESACSRIGLGMLILQTALAETLAASGIGHKSFCLEHTEKNSSPVVHVFKSKLHYDKARGMTGEDIWSHVATELMNSELRDGDRCKFVAFLSWTRYQADVVEAMTHSEVLSRMSGHVMVGAGGLALCGTGCLYTWAQNVEELPRRLYDTRQVDRLRFMDDSNYRGTLSACYSSSLGGVLHEMGHTFGLGHTREGIMGHGFHDISYVYTVSNYDAETVWDSFSSPVQSSVNVESIAESGAEPRRIRLTTLKPKGQPGSMAGQKHCTSPSGAKWSRSCAVILSHHPWMNDKRRSSIVGCIQLRGEHLLTSPHGICLVEFRRPEDAMVIGFWEFSEGAEEVCIEPKKLHLLHLPESEGSLELEQHSKKNTGALHIFAVDMAGNTFAKIVDFLQSEAE</sequence>
<name>A0A1E1XGV2_9ACAR</name>
<dbReference type="SUPFAM" id="SSF55486">
    <property type="entry name" value="Metalloproteases ('zincins'), catalytic domain"/>
    <property type="match status" value="1"/>
</dbReference>
<dbReference type="PANTHER" id="PTHR21054">
    <property type="entry name" value="ZINC METALLOPROTEINASE-RELATED"/>
    <property type="match status" value="1"/>
</dbReference>
<dbReference type="PANTHER" id="PTHR21054:SF2">
    <property type="entry name" value="MIP04191P"/>
    <property type="match status" value="1"/>
</dbReference>
<reference evidence="1" key="1">
    <citation type="journal article" date="2017" name="Front. Cell. Infect. Microbiol.">
        <title>The Distinct Transcriptional Response of the Midgut of Amblyomma sculptum and Amblyomma aureolatum Ticks to Rickettsia rickettsii Correlates to Their Differences in Susceptibility to Infection.</title>
        <authorList>
            <person name="Martins L.A."/>
            <person name="Galletti M.F.B.M."/>
            <person name="Ribeiro J.M."/>
            <person name="Fujita A."/>
            <person name="Costa F.B."/>
            <person name="Labruna M.B."/>
            <person name="Daffre S."/>
            <person name="Fogaca A.C."/>
        </authorList>
    </citation>
    <scope>NUCLEOTIDE SEQUENCE</scope>
</reference>
<accession>A0A1E1XGV2</accession>
<dbReference type="InterPro" id="IPR021917">
    <property type="entry name" value="Unchr_Zn-peptidase-like"/>
</dbReference>
<proteinExistence type="evidence at transcript level"/>